<dbReference type="InterPro" id="IPR017853">
    <property type="entry name" value="GH"/>
</dbReference>
<evidence type="ECO:0000259" key="13">
    <source>
        <dbReference type="Pfam" id="PF21467"/>
    </source>
</evidence>
<proteinExistence type="inferred from homology"/>
<comment type="similarity">
    <text evidence="2 8">Belongs to the glycosyl hydrolase 35 family.</text>
</comment>
<dbReference type="AlphaFoldDB" id="A0A2G5B6U9"/>
<dbReference type="InterPro" id="IPR048913">
    <property type="entry name" value="BetaGal_gal-bd"/>
</dbReference>
<evidence type="ECO:0000256" key="11">
    <source>
        <dbReference type="SAM" id="SignalP"/>
    </source>
</evidence>
<evidence type="ECO:0000256" key="8">
    <source>
        <dbReference type="RuleBase" id="RU003679"/>
    </source>
</evidence>
<evidence type="ECO:0000256" key="1">
    <source>
        <dbReference type="ARBA" id="ARBA00001412"/>
    </source>
</evidence>
<dbReference type="EMBL" id="KZ303513">
    <property type="protein sequence ID" value="PIA14730.1"/>
    <property type="molecule type" value="Genomic_DNA"/>
</dbReference>
<dbReference type="GO" id="GO:0004565">
    <property type="term" value="F:beta-galactosidase activity"/>
    <property type="evidence" value="ECO:0007669"/>
    <property type="project" value="UniProtKB-EC"/>
</dbReference>
<evidence type="ECO:0000256" key="4">
    <source>
        <dbReference type="ARBA" id="ARBA00022729"/>
    </source>
</evidence>
<dbReference type="Gene3D" id="2.60.120.260">
    <property type="entry name" value="Galactose-binding domain-like"/>
    <property type="match status" value="2"/>
</dbReference>
<organism evidence="14 15">
    <name type="scientific">Coemansia reversa (strain ATCC 12441 / NRRL 1564)</name>
    <dbReference type="NCBI Taxonomy" id="763665"/>
    <lineage>
        <taxon>Eukaryota</taxon>
        <taxon>Fungi</taxon>
        <taxon>Fungi incertae sedis</taxon>
        <taxon>Zoopagomycota</taxon>
        <taxon>Kickxellomycotina</taxon>
        <taxon>Kickxellomycetes</taxon>
        <taxon>Kickxellales</taxon>
        <taxon>Kickxellaceae</taxon>
        <taxon>Coemansia</taxon>
    </lineage>
</organism>
<evidence type="ECO:0000256" key="6">
    <source>
        <dbReference type="ARBA" id="ARBA00023295"/>
    </source>
</evidence>
<dbReference type="InterPro" id="IPR008979">
    <property type="entry name" value="Galactose-bd-like_sf"/>
</dbReference>
<keyword evidence="6 7" id="KW-0326">Glycosidase</keyword>
<evidence type="ECO:0000256" key="10">
    <source>
        <dbReference type="SAM" id="Phobius"/>
    </source>
</evidence>
<evidence type="ECO:0000313" key="15">
    <source>
        <dbReference type="Proteomes" id="UP000242474"/>
    </source>
</evidence>
<evidence type="ECO:0000256" key="3">
    <source>
        <dbReference type="ARBA" id="ARBA00012756"/>
    </source>
</evidence>
<dbReference type="PROSITE" id="PS01182">
    <property type="entry name" value="GLYCOSYL_HYDROL_F35"/>
    <property type="match status" value="1"/>
</dbReference>
<keyword evidence="15" id="KW-1185">Reference proteome</keyword>
<dbReference type="SUPFAM" id="SSF49785">
    <property type="entry name" value="Galactose-binding domain-like"/>
    <property type="match status" value="2"/>
</dbReference>
<feature type="domain" description="Glycoside hydrolase 35 catalytic" evidence="12">
    <location>
        <begin position="40"/>
        <end position="345"/>
    </location>
</feature>
<dbReference type="Proteomes" id="UP000242474">
    <property type="component" value="Unassembled WGS sequence"/>
</dbReference>
<protein>
    <recommendedName>
        <fullName evidence="3 7">Beta-galactosidase</fullName>
        <ecNumber evidence="3 7">3.2.1.23</ecNumber>
    </recommendedName>
</protein>
<keyword evidence="10" id="KW-0472">Membrane</keyword>
<keyword evidence="10" id="KW-1133">Transmembrane helix</keyword>
<dbReference type="EC" id="3.2.1.23" evidence="3 7"/>
<keyword evidence="5 7" id="KW-0378">Hydrolase</keyword>
<gene>
    <name evidence="14" type="ORF">COEREDRAFT_82488</name>
</gene>
<dbReference type="STRING" id="763665.A0A2G5B6U9"/>
<accession>A0A2G5B6U9</accession>
<dbReference type="Pfam" id="PF21467">
    <property type="entry name" value="BetaGal_gal-bd"/>
    <property type="match status" value="1"/>
</dbReference>
<dbReference type="PANTHER" id="PTHR23421">
    <property type="entry name" value="BETA-GALACTOSIDASE RELATED"/>
    <property type="match status" value="1"/>
</dbReference>
<name>A0A2G5B6U9_COERN</name>
<evidence type="ECO:0000313" key="14">
    <source>
        <dbReference type="EMBL" id="PIA14730.1"/>
    </source>
</evidence>
<comment type="catalytic activity">
    <reaction evidence="1 7">
        <text>Hydrolysis of terminal non-reducing beta-D-galactose residues in beta-D-galactosides.</text>
        <dbReference type="EC" id="3.2.1.23"/>
    </reaction>
</comment>
<evidence type="ECO:0000259" key="12">
    <source>
        <dbReference type="Pfam" id="PF01301"/>
    </source>
</evidence>
<feature type="domain" description="Beta-galactosidase galactose-binding" evidence="13">
    <location>
        <begin position="680"/>
        <end position="752"/>
    </location>
</feature>
<evidence type="ECO:0000256" key="2">
    <source>
        <dbReference type="ARBA" id="ARBA00009809"/>
    </source>
</evidence>
<keyword evidence="4 11" id="KW-0732">Signal</keyword>
<dbReference type="GO" id="GO:0005975">
    <property type="term" value="P:carbohydrate metabolic process"/>
    <property type="evidence" value="ECO:0007669"/>
    <property type="project" value="InterPro"/>
</dbReference>
<feature type="region of interest" description="Disordered" evidence="9">
    <location>
        <begin position="790"/>
        <end position="811"/>
    </location>
</feature>
<reference evidence="14 15" key="1">
    <citation type="journal article" date="2015" name="Genome Biol. Evol.">
        <title>Phylogenomic analyses indicate that early fungi evolved digesting cell walls of algal ancestors of land plants.</title>
        <authorList>
            <person name="Chang Y."/>
            <person name="Wang S."/>
            <person name="Sekimoto S."/>
            <person name="Aerts A.L."/>
            <person name="Choi C."/>
            <person name="Clum A."/>
            <person name="LaButti K.M."/>
            <person name="Lindquist E.A."/>
            <person name="Yee Ngan C."/>
            <person name="Ohm R.A."/>
            <person name="Salamov A.A."/>
            <person name="Grigoriev I.V."/>
            <person name="Spatafora J.W."/>
            <person name="Berbee M.L."/>
        </authorList>
    </citation>
    <scope>NUCLEOTIDE SEQUENCE [LARGE SCALE GENOMIC DNA]</scope>
    <source>
        <strain evidence="14 15">NRRL 1564</strain>
    </source>
</reference>
<dbReference type="Pfam" id="PF01301">
    <property type="entry name" value="Glyco_hydro_35"/>
    <property type="match status" value="1"/>
</dbReference>
<dbReference type="OrthoDB" id="1657402at2759"/>
<dbReference type="PRINTS" id="PR00742">
    <property type="entry name" value="GLHYDRLASE35"/>
</dbReference>
<dbReference type="SUPFAM" id="SSF51445">
    <property type="entry name" value="(Trans)glycosidases"/>
    <property type="match status" value="1"/>
</dbReference>
<evidence type="ECO:0000256" key="5">
    <source>
        <dbReference type="ARBA" id="ARBA00022801"/>
    </source>
</evidence>
<feature type="chain" id="PRO_5013754263" description="Beta-galactosidase" evidence="11">
    <location>
        <begin position="19"/>
        <end position="864"/>
    </location>
</feature>
<dbReference type="Gene3D" id="3.20.20.80">
    <property type="entry name" value="Glycosidases"/>
    <property type="match status" value="1"/>
</dbReference>
<sequence>MQLRAKIAQLFLTVGILASSVVQREIPGDPFTVGYSTRGILIDGHARILTSGAIHYPRSTPGMWDSLMKKAKKGGLNTIDTYVFWNIHEPIKGEYDFYTDRANLPLFLEIARNNRLFVILRIGPYVCAEWNFGGFPQWLRHESNIVFRTYSEPFMREMKRFITKVLQVVDSFMPENGGPIISMQIENEYGDYQHDFGKDGNRYAKWCGETAMGFNLSVPWIMCNQYYHVDGIIPTQNGFYSHQQLKRFHREYPDMPGMWTEMWPAWFQRWGEPKPYRPIEDIAYAVAKWFAYGGSYVSYYMYQGGTNFGRTSGPFITTSYDYDGFIDEYGLENWPKYIHLQQLHQILLENEQLLTKNNVPDPIHLVNDTSVDAYVYGKLDSHTYLVFLINSDNSRDITVKLDGIQIELPKWSVSIIRGGGNSQKYPEILYNTANLSEQVKCAQEHPAKFEKISTGLKTNKIYWRPLLTLGKRTIKRDRPAEQLSITDDRTDYLWYRTQLPVPTECLEGSNTEFVLNDAGDVAFVYFNGEFIGMQYGQHDKLSNFVFDIPRQVLMQNSTNIAILSQTMGIAHNQRHMETYSRGILGSVTLCGRDITLGSWEMEPGLEGELLKGGDPPVDPRQYENNKLLDMPWKRYDPSQHKLQMQQQKAEPGAQINWYAIELDNMLINTQDSTQDEEEMLYAVDLASMTKGQLWINGHHLGRYWLRRAPRKEHHEPCQKCVYNNWYSPDNMCRQHCGEITQRYYHLPRSYLNLPSANYRNLKLSGFNTLYVLEELDGHPEHISIARRVSPFPKDKDDEDDGHDSPSPPPPGRPRYGIWSWLLIVGIIVCSAAAAVGLGTVLFSAFDRWRTRRGYLPLENGNSTD</sequence>
<dbReference type="InterPro" id="IPR019801">
    <property type="entry name" value="Glyco_hydro_35_CS"/>
</dbReference>
<evidence type="ECO:0000256" key="9">
    <source>
        <dbReference type="SAM" id="MobiDB-lite"/>
    </source>
</evidence>
<dbReference type="InterPro" id="IPR031330">
    <property type="entry name" value="Gly_Hdrlase_35_cat"/>
</dbReference>
<evidence type="ECO:0000256" key="7">
    <source>
        <dbReference type="RuleBase" id="RU000675"/>
    </source>
</evidence>
<dbReference type="FunFam" id="3.20.20.80:FF:000006">
    <property type="entry name" value="Beta-galactosidase"/>
    <property type="match status" value="1"/>
</dbReference>
<feature type="transmembrane region" description="Helical" evidence="10">
    <location>
        <begin position="817"/>
        <end position="842"/>
    </location>
</feature>
<feature type="signal peptide" evidence="11">
    <location>
        <begin position="1"/>
        <end position="18"/>
    </location>
</feature>
<keyword evidence="10" id="KW-0812">Transmembrane</keyword>
<dbReference type="InterPro" id="IPR001944">
    <property type="entry name" value="Glycoside_Hdrlase_35"/>
</dbReference>